<evidence type="ECO:0000313" key="3">
    <source>
        <dbReference type="EMBL" id="VVM05027.1"/>
    </source>
</evidence>
<sequence>MQPGILEPPYEPRIVFESDDFLVVDKPPFLLSHPTRRNDRPSLLSWLAKERRGSSFFLANRLDRETSGLVLVGKDAAAASSFGRLMERRLIEKEYLAIVWGKLACEFLQIDAPLGYIGISEENPVAIRQGIRQEGTPAITVVRSVFSGEEISLLRAFPKTGRLHQIRVHLSAIRHPIVGDKIYGPDPKFFLQFAAQGWSPELAEQLCLARHALHASRLSFRWQGREVNIASPFPSDLSVFLQQRGIPLPLS</sequence>
<reference evidence="3 4" key="1">
    <citation type="submission" date="2019-09" db="EMBL/GenBank/DDBJ databases">
        <authorList>
            <person name="Cremers G."/>
        </authorList>
    </citation>
    <scope>NUCLEOTIDE SEQUENCE [LARGE SCALE GENOMIC DNA]</scope>
    <source>
        <strain evidence="3">4A</strain>
    </source>
</reference>
<evidence type="ECO:0000259" key="2">
    <source>
        <dbReference type="Pfam" id="PF00849"/>
    </source>
</evidence>
<dbReference type="PANTHER" id="PTHR21600">
    <property type="entry name" value="MITOCHONDRIAL RNA PSEUDOURIDINE SYNTHASE"/>
    <property type="match status" value="1"/>
</dbReference>
<dbReference type="AlphaFoldDB" id="A0A5E6M6P5"/>
<protein>
    <submittedName>
        <fullName evidence="3">Putative RNA pseudouridine synthase</fullName>
        <ecNumber evidence="3">5.4.99.-</ecNumber>
    </submittedName>
</protein>
<dbReference type="SUPFAM" id="SSF55120">
    <property type="entry name" value="Pseudouridine synthase"/>
    <property type="match status" value="1"/>
</dbReference>
<dbReference type="EMBL" id="CABFVA020000014">
    <property type="protein sequence ID" value="VVM05027.1"/>
    <property type="molecule type" value="Genomic_DNA"/>
</dbReference>
<organism evidence="3 4">
    <name type="scientific">Methylacidimicrobium tartarophylax</name>
    <dbReference type="NCBI Taxonomy" id="1041768"/>
    <lineage>
        <taxon>Bacteria</taxon>
        <taxon>Pseudomonadati</taxon>
        <taxon>Verrucomicrobiota</taxon>
        <taxon>Methylacidimicrobium</taxon>
    </lineage>
</organism>
<dbReference type="InterPro" id="IPR006224">
    <property type="entry name" value="PsdUridine_synth_RluA-like_CS"/>
</dbReference>
<evidence type="ECO:0000256" key="1">
    <source>
        <dbReference type="ARBA" id="ARBA00010876"/>
    </source>
</evidence>
<dbReference type="GO" id="GO:0000455">
    <property type="term" value="P:enzyme-directed rRNA pseudouridine synthesis"/>
    <property type="evidence" value="ECO:0007669"/>
    <property type="project" value="TreeGrafter"/>
</dbReference>
<evidence type="ECO:0000313" key="4">
    <source>
        <dbReference type="Proteomes" id="UP000334923"/>
    </source>
</evidence>
<dbReference type="GO" id="GO:0009982">
    <property type="term" value="F:pseudouridine synthase activity"/>
    <property type="evidence" value="ECO:0007669"/>
    <property type="project" value="InterPro"/>
</dbReference>
<dbReference type="GO" id="GO:0140098">
    <property type="term" value="F:catalytic activity, acting on RNA"/>
    <property type="evidence" value="ECO:0007669"/>
    <property type="project" value="UniProtKB-ARBA"/>
</dbReference>
<dbReference type="Pfam" id="PF00849">
    <property type="entry name" value="PseudoU_synth_2"/>
    <property type="match status" value="1"/>
</dbReference>
<proteinExistence type="inferred from homology"/>
<dbReference type="OrthoDB" id="9807829at2"/>
<dbReference type="InterPro" id="IPR006145">
    <property type="entry name" value="PsdUridine_synth_RsuA/RluA"/>
</dbReference>
<name>A0A5E6M6P5_9BACT</name>
<dbReference type="InterPro" id="IPR050188">
    <property type="entry name" value="RluA_PseudoU_synthase"/>
</dbReference>
<gene>
    <name evidence="3" type="ORF">MAMT_00421</name>
</gene>
<keyword evidence="4" id="KW-1185">Reference proteome</keyword>
<dbReference type="CDD" id="cd02869">
    <property type="entry name" value="PseudoU_synth_RluA_like"/>
    <property type="match status" value="1"/>
</dbReference>
<dbReference type="InterPro" id="IPR020103">
    <property type="entry name" value="PsdUridine_synth_cat_dom_sf"/>
</dbReference>
<feature type="domain" description="Pseudouridine synthase RsuA/RluA-like" evidence="2">
    <location>
        <begin position="20"/>
        <end position="172"/>
    </location>
</feature>
<dbReference type="GO" id="GO:0003723">
    <property type="term" value="F:RNA binding"/>
    <property type="evidence" value="ECO:0007669"/>
    <property type="project" value="InterPro"/>
</dbReference>
<dbReference type="PANTHER" id="PTHR21600:SF87">
    <property type="entry name" value="RNA PSEUDOURIDYLATE SYNTHASE DOMAIN-CONTAINING PROTEIN 1"/>
    <property type="match status" value="1"/>
</dbReference>
<dbReference type="Gene3D" id="3.30.2350.10">
    <property type="entry name" value="Pseudouridine synthase"/>
    <property type="match status" value="1"/>
</dbReference>
<dbReference type="PROSITE" id="PS01129">
    <property type="entry name" value="PSI_RLU"/>
    <property type="match status" value="1"/>
</dbReference>
<accession>A0A5E6M6P5</accession>
<comment type="similarity">
    <text evidence="1">Belongs to the pseudouridine synthase RluA family.</text>
</comment>
<keyword evidence="3" id="KW-0413">Isomerase</keyword>
<dbReference type="Proteomes" id="UP000334923">
    <property type="component" value="Unassembled WGS sequence"/>
</dbReference>
<dbReference type="EC" id="5.4.99.-" evidence="3"/>